<keyword evidence="1" id="KW-0732">Signal</keyword>
<sequence length="343" mass="37572">MKSILTKMALSILIASPVMVNANQQTLMPITEANYPTAETHRQMVIAQKNAGGINQFQHKNMLTPTDNQPVVRMNRDTYYSMAVVNVSKGATYTIPTVPEGMYVSVQPVTEDHRIQAMTYGAGKFEVTTHKGDYVYLVVRLDSRLNKTQVTAIQDGMKIDAGSSVPFTADTFDFDTIENVGNALKAKMPAINTRDGATALYGMFTDPTDSSNADFTEEKYQVGAAIGWGGAQTKDNVYEVSGNYPADTCYTANFDDPKNKAFWSITVYDKAGFMFNDIANVNSHTATQNTDGSYTVSFGCGEKAINNIETANESGVFNLGVRHYMPSDKVRSGELRVLPTVTK</sequence>
<feature type="chain" id="PRO_5023857127" evidence="1">
    <location>
        <begin position="23"/>
        <end position="343"/>
    </location>
</feature>
<dbReference type="Proteomes" id="UP000327424">
    <property type="component" value="Chromosome"/>
</dbReference>
<keyword evidence="5" id="KW-1185">Reference proteome</keyword>
<dbReference type="PANTHER" id="PTHR36509:SF2">
    <property type="entry name" value="BLL3101 PROTEIN"/>
    <property type="match status" value="1"/>
</dbReference>
<feature type="signal peptide" evidence="1">
    <location>
        <begin position="1"/>
        <end position="22"/>
    </location>
</feature>
<dbReference type="AlphaFoldDB" id="A0A5J6WL70"/>
<dbReference type="Pfam" id="PF06863">
    <property type="entry name" value="DUF1254"/>
    <property type="match status" value="1"/>
</dbReference>
<dbReference type="Gene3D" id="2.60.120.1600">
    <property type="match status" value="1"/>
</dbReference>
<evidence type="ECO:0000259" key="3">
    <source>
        <dbReference type="Pfam" id="PF06863"/>
    </source>
</evidence>
<gene>
    <name evidence="4" type="ORF">FR932_08180</name>
</gene>
<organism evidence="4 5">
    <name type="scientific">Moritella marina ATCC 15381</name>
    <dbReference type="NCBI Taxonomy" id="1202962"/>
    <lineage>
        <taxon>Bacteria</taxon>
        <taxon>Pseudomonadati</taxon>
        <taxon>Pseudomonadota</taxon>
        <taxon>Gammaproteobacteria</taxon>
        <taxon>Alteromonadales</taxon>
        <taxon>Moritellaceae</taxon>
        <taxon>Moritella</taxon>
    </lineage>
</organism>
<proteinExistence type="predicted"/>
<dbReference type="InterPro" id="IPR010621">
    <property type="entry name" value="DUF1214"/>
</dbReference>
<feature type="domain" description="DUF1254" evidence="3">
    <location>
        <begin position="54"/>
        <end position="109"/>
    </location>
</feature>
<reference evidence="4 5" key="1">
    <citation type="submission" date="2019-09" db="EMBL/GenBank/DDBJ databases">
        <title>Hybrid Assembly of the complete Genome of the Deep-Sea Bacterium Moritella marina from long Nanopore and Illumina reads.</title>
        <authorList>
            <person name="Magin S."/>
            <person name="Georgoulis A."/>
            <person name="Papadimitriou K."/>
            <person name="Iliakis G."/>
            <person name="Vorgias C.E."/>
        </authorList>
    </citation>
    <scope>NUCLEOTIDE SEQUENCE [LARGE SCALE GENOMIC DNA]</scope>
    <source>
        <strain evidence="4 5">MP-1</strain>
    </source>
</reference>
<evidence type="ECO:0000256" key="1">
    <source>
        <dbReference type="SAM" id="SignalP"/>
    </source>
</evidence>
<dbReference type="RefSeq" id="WP_019441033.1">
    <property type="nucleotide sequence ID" value="NZ_ALOE01000013.1"/>
</dbReference>
<dbReference type="EMBL" id="CP044399">
    <property type="protein sequence ID" value="QFI37830.1"/>
    <property type="molecule type" value="Genomic_DNA"/>
</dbReference>
<evidence type="ECO:0000313" key="5">
    <source>
        <dbReference type="Proteomes" id="UP000327424"/>
    </source>
</evidence>
<dbReference type="OrthoDB" id="547269at2"/>
<dbReference type="InterPro" id="IPR010679">
    <property type="entry name" value="DUF1254"/>
</dbReference>
<accession>A0A5J6WL70</accession>
<dbReference type="KEGG" id="mmaa:FR932_08180"/>
<protein>
    <submittedName>
        <fullName evidence="4">DUF1214 domain-containing protein</fullName>
    </submittedName>
</protein>
<feature type="domain" description="DUF1214" evidence="2">
    <location>
        <begin position="249"/>
        <end position="327"/>
    </location>
</feature>
<evidence type="ECO:0000313" key="4">
    <source>
        <dbReference type="EMBL" id="QFI37830.1"/>
    </source>
</evidence>
<dbReference type="PANTHER" id="PTHR36509">
    <property type="entry name" value="BLL3101 PROTEIN"/>
    <property type="match status" value="1"/>
</dbReference>
<dbReference type="Pfam" id="PF06742">
    <property type="entry name" value="DUF1214"/>
    <property type="match status" value="1"/>
</dbReference>
<name>A0A5J6WL70_MORMI</name>
<evidence type="ECO:0000259" key="2">
    <source>
        <dbReference type="Pfam" id="PF06742"/>
    </source>
</evidence>
<dbReference type="SUPFAM" id="SSF160935">
    <property type="entry name" value="VPA0735-like"/>
    <property type="match status" value="1"/>
</dbReference>